<feature type="active site" description="Nucleophile" evidence="5">
    <location>
        <position position="383"/>
    </location>
</feature>
<dbReference type="PANTHER" id="PTHR22807">
    <property type="entry name" value="NOP2 YEAST -RELATED NOL1/NOP2/FMU SUN DOMAIN-CONTAINING"/>
    <property type="match status" value="1"/>
</dbReference>
<evidence type="ECO:0000256" key="2">
    <source>
        <dbReference type="ARBA" id="ARBA00022679"/>
    </source>
</evidence>
<feature type="binding site" evidence="5">
    <location>
        <position position="308"/>
    </location>
    <ligand>
        <name>S-adenosyl-L-methionine</name>
        <dbReference type="ChEBI" id="CHEBI:59789"/>
    </ligand>
</feature>
<dbReference type="GO" id="GO:0070475">
    <property type="term" value="P:rRNA base methylation"/>
    <property type="evidence" value="ECO:0007669"/>
    <property type="project" value="TreeGrafter"/>
</dbReference>
<dbReference type="InterPro" id="IPR023267">
    <property type="entry name" value="RCMT"/>
</dbReference>
<comment type="similarity">
    <text evidence="5">Belongs to the class I-like SAM-binding methyltransferase superfamily. RsmB/NOP family.</text>
</comment>
<accession>A0AAV6VKE9</accession>
<feature type="compositionally biased region" description="Basic and acidic residues" evidence="6">
    <location>
        <begin position="489"/>
        <end position="500"/>
    </location>
</feature>
<organism evidence="8 9">
    <name type="scientific">Oedothorax gibbosus</name>
    <dbReference type="NCBI Taxonomy" id="931172"/>
    <lineage>
        <taxon>Eukaryota</taxon>
        <taxon>Metazoa</taxon>
        <taxon>Ecdysozoa</taxon>
        <taxon>Arthropoda</taxon>
        <taxon>Chelicerata</taxon>
        <taxon>Arachnida</taxon>
        <taxon>Araneae</taxon>
        <taxon>Araneomorphae</taxon>
        <taxon>Entelegynae</taxon>
        <taxon>Araneoidea</taxon>
        <taxon>Linyphiidae</taxon>
        <taxon>Erigoninae</taxon>
        <taxon>Oedothorax</taxon>
    </lineage>
</organism>
<dbReference type="InterPro" id="IPR048889">
    <property type="entry name" value="NSUN5_RCM1_N"/>
</dbReference>
<dbReference type="SUPFAM" id="SSF53335">
    <property type="entry name" value="S-adenosyl-L-methionine-dependent methyltransferases"/>
    <property type="match status" value="1"/>
</dbReference>
<protein>
    <recommendedName>
        <fullName evidence="7">SAM-dependent MTase RsmB/NOP-type domain-containing protein</fullName>
    </recommendedName>
</protein>
<dbReference type="InterPro" id="IPR001678">
    <property type="entry name" value="MeTrfase_RsmB-F_NOP2_dom"/>
</dbReference>
<name>A0AAV6VKE9_9ARAC</name>
<evidence type="ECO:0000256" key="3">
    <source>
        <dbReference type="ARBA" id="ARBA00022691"/>
    </source>
</evidence>
<evidence type="ECO:0000256" key="6">
    <source>
        <dbReference type="SAM" id="MobiDB-lite"/>
    </source>
</evidence>
<dbReference type="InterPro" id="IPR049560">
    <property type="entry name" value="MeTrfase_RsmB-F_NOP2_cat"/>
</dbReference>
<feature type="domain" description="SAM-dependent MTase RsmB/NOP-type" evidence="7">
    <location>
        <begin position="143"/>
        <end position="449"/>
    </location>
</feature>
<keyword evidence="9" id="KW-1185">Reference proteome</keyword>
<feature type="region of interest" description="Disordered" evidence="6">
    <location>
        <begin position="560"/>
        <end position="660"/>
    </location>
</feature>
<dbReference type="PROSITE" id="PS51686">
    <property type="entry name" value="SAM_MT_RSMB_NOP"/>
    <property type="match status" value="1"/>
</dbReference>
<feature type="binding site" evidence="5">
    <location>
        <position position="281"/>
    </location>
    <ligand>
        <name>S-adenosyl-L-methionine</name>
        <dbReference type="ChEBI" id="CHEBI:59789"/>
    </ligand>
</feature>
<dbReference type="Gene3D" id="3.30.70.1170">
    <property type="entry name" value="Sun protein, domain 3"/>
    <property type="match status" value="1"/>
</dbReference>
<comment type="caution">
    <text evidence="8">The sequence shown here is derived from an EMBL/GenBank/DDBJ whole genome shotgun (WGS) entry which is preliminary data.</text>
</comment>
<evidence type="ECO:0000313" key="8">
    <source>
        <dbReference type="EMBL" id="KAG8196367.1"/>
    </source>
</evidence>
<dbReference type="InterPro" id="IPR049561">
    <property type="entry name" value="NSUN5_7_fdxn-like"/>
</dbReference>
<evidence type="ECO:0000256" key="1">
    <source>
        <dbReference type="ARBA" id="ARBA00022603"/>
    </source>
</evidence>
<keyword evidence="2 5" id="KW-0808">Transferase</keyword>
<dbReference type="GO" id="GO:0005730">
    <property type="term" value="C:nucleolus"/>
    <property type="evidence" value="ECO:0007669"/>
    <property type="project" value="TreeGrafter"/>
</dbReference>
<dbReference type="Pfam" id="PF21148">
    <property type="entry name" value="NSUN5_fdxn-like"/>
    <property type="match status" value="1"/>
</dbReference>
<dbReference type="GO" id="GO:0008173">
    <property type="term" value="F:RNA methyltransferase activity"/>
    <property type="evidence" value="ECO:0007669"/>
    <property type="project" value="InterPro"/>
</dbReference>
<feature type="region of interest" description="Disordered" evidence="6">
    <location>
        <begin position="472"/>
        <end position="522"/>
    </location>
</feature>
<keyword evidence="4 5" id="KW-0694">RNA-binding</keyword>
<dbReference type="GO" id="GO:0003723">
    <property type="term" value="F:RNA binding"/>
    <property type="evidence" value="ECO:0007669"/>
    <property type="project" value="UniProtKB-UniRule"/>
</dbReference>
<proteinExistence type="inferred from homology"/>
<dbReference type="Pfam" id="PF01189">
    <property type="entry name" value="Methyltr_RsmB-F"/>
    <property type="match status" value="1"/>
</dbReference>
<dbReference type="PRINTS" id="PR02008">
    <property type="entry name" value="RCMTFAMILY"/>
</dbReference>
<reference evidence="8 9" key="1">
    <citation type="journal article" date="2022" name="Nat. Ecol. Evol.">
        <title>A masculinizing supergene underlies an exaggerated male reproductive morph in a spider.</title>
        <authorList>
            <person name="Hendrickx F."/>
            <person name="De Corte Z."/>
            <person name="Sonet G."/>
            <person name="Van Belleghem S.M."/>
            <person name="Kostlbacher S."/>
            <person name="Vangestel C."/>
        </authorList>
    </citation>
    <scope>NUCLEOTIDE SEQUENCE [LARGE SCALE GENOMIC DNA]</scope>
    <source>
        <strain evidence="8">W744_W776</strain>
    </source>
</reference>
<dbReference type="InterPro" id="IPR029063">
    <property type="entry name" value="SAM-dependent_MTases_sf"/>
</dbReference>
<comment type="caution">
    <text evidence="5">Lacks conserved residue(s) required for the propagation of feature annotation.</text>
</comment>
<dbReference type="Gene3D" id="3.40.50.150">
    <property type="entry name" value="Vaccinia Virus protein VP39"/>
    <property type="match status" value="1"/>
</dbReference>
<gene>
    <name evidence="8" type="ORF">JTE90_009585</name>
</gene>
<feature type="compositionally biased region" description="Basic and acidic residues" evidence="6">
    <location>
        <begin position="613"/>
        <end position="633"/>
    </location>
</feature>
<dbReference type="EMBL" id="JAFNEN010000071">
    <property type="protein sequence ID" value="KAG8196367.1"/>
    <property type="molecule type" value="Genomic_DNA"/>
</dbReference>
<evidence type="ECO:0000256" key="5">
    <source>
        <dbReference type="PROSITE-ProRule" id="PRU01023"/>
    </source>
</evidence>
<feature type="compositionally biased region" description="Basic residues" evidence="6">
    <location>
        <begin position="645"/>
        <end position="660"/>
    </location>
</feature>
<keyword evidence="3 5" id="KW-0949">S-adenosyl-L-methionine</keyword>
<dbReference type="PANTHER" id="PTHR22807:SF4">
    <property type="entry name" value="28S RRNA (CYTOSINE-C(5))-METHYLTRANSFERASE"/>
    <property type="match status" value="1"/>
</dbReference>
<feature type="binding site" evidence="5">
    <location>
        <position position="328"/>
    </location>
    <ligand>
        <name>S-adenosyl-L-methionine</name>
        <dbReference type="ChEBI" id="CHEBI:59789"/>
    </ligand>
</feature>
<dbReference type="AlphaFoldDB" id="A0AAV6VKE9"/>
<feature type="compositionally biased region" description="Basic residues" evidence="6">
    <location>
        <begin position="592"/>
        <end position="601"/>
    </location>
</feature>
<keyword evidence="1 5" id="KW-0489">Methyltransferase</keyword>
<dbReference type="Pfam" id="PF21153">
    <property type="entry name" value="NSUN5_N"/>
    <property type="match status" value="1"/>
</dbReference>
<evidence type="ECO:0000313" key="9">
    <source>
        <dbReference type="Proteomes" id="UP000827092"/>
    </source>
</evidence>
<evidence type="ECO:0000256" key="4">
    <source>
        <dbReference type="ARBA" id="ARBA00022884"/>
    </source>
</evidence>
<dbReference type="Proteomes" id="UP000827092">
    <property type="component" value="Unassembled WGS sequence"/>
</dbReference>
<evidence type="ECO:0000259" key="7">
    <source>
        <dbReference type="PROSITE" id="PS51686"/>
    </source>
</evidence>
<sequence length="660" mass="75843">MAEISQYNINVQDKINNKKTFVQEFERVPPCYKEAEKVLSQVKACKGNVNTVMGKTRLRGSLFKKVHSLVSKVLIYWPLLEKILEDTELLVKESYFRKEFAGILVYEQIFGKGLPGESRPVQAIRRNEKEIKEAYNNAKKDFDFSSIRRTHPRYARVNTIVTSVSAVLDDLRKNDYQQVTYDRNTSLDGYMNLVKSLQTGYFLIDYHFKDLLVFPSEENLTRWHLYQNGHIFIQDKSSYIPVHALNPKPGDTVLDACAAPGMKTIHIAAAMKNEGKIYAYDRDKSRFDTLKETLNAAQVTIAEAEHEDFYLVNADDPKFRSVECILLDPSCSGSGMVSRMDSVTDTEDSKNTLRLQKLAGFQILLLKHALLFRSVKRVVYSTCSVTEEENEYVVHEVLNTFGNMFKLVSVMPDWPIRGSDNFEHGHLCLRANSNESLTNGFFVAMFERLEGATGESFPLYLPRQNTNRKFKKDKRKTFGANEEIPNVKQNEKECVPIKEENDIEGEPARKKHKKSKKSAKDVDNVTEKVMELKVENFDSNVSEVKENSVIIKMETDLEENAVKKKGKNSQIAPEENINAASETTDETECNSAKKKRKRNRKKSESQDTLSDENALRLKMEEDIENEKKLNIKQEDEEIPSEVHSKKSRKKKCKDKKKQEE</sequence>